<dbReference type="EMBL" id="CAADEZ010000028">
    <property type="protein sequence ID" value="VFJ45651.1"/>
    <property type="molecule type" value="Genomic_DNA"/>
</dbReference>
<dbReference type="InterPro" id="IPR035069">
    <property type="entry name" value="TTHA1013/TTHA0281-like"/>
</dbReference>
<dbReference type="AlphaFoldDB" id="A0A450S1V8"/>
<evidence type="ECO:0000313" key="2">
    <source>
        <dbReference type="EMBL" id="VFJ46682.1"/>
    </source>
</evidence>
<gene>
    <name evidence="1" type="ORF">BECKFM1743A_GA0114220_100284</name>
    <name evidence="3" type="ORF">BECKFM1743B_GA0114221_100264</name>
    <name evidence="2" type="ORF">BECKFM1743C_GA0114222_1003812</name>
</gene>
<evidence type="ECO:0000313" key="1">
    <source>
        <dbReference type="EMBL" id="VFJ45651.1"/>
    </source>
</evidence>
<name>A0A450S1V8_9GAMM</name>
<organism evidence="1">
    <name type="scientific">Candidatus Kentrum sp. FM</name>
    <dbReference type="NCBI Taxonomy" id="2126340"/>
    <lineage>
        <taxon>Bacteria</taxon>
        <taxon>Pseudomonadati</taxon>
        <taxon>Pseudomonadota</taxon>
        <taxon>Gammaproteobacteria</taxon>
        <taxon>Candidatus Kentrum</taxon>
    </lineage>
</organism>
<reference evidence="1" key="1">
    <citation type="submission" date="2019-02" db="EMBL/GenBank/DDBJ databases">
        <authorList>
            <person name="Gruber-Vodicka R. H."/>
            <person name="Seah K. B. B."/>
        </authorList>
    </citation>
    <scope>NUCLEOTIDE SEQUENCE</scope>
    <source>
        <strain evidence="1">BECK_BZ163</strain>
        <strain evidence="3">BECK_BZ164</strain>
        <strain evidence="2">BECK_BZ165</strain>
    </source>
</reference>
<dbReference type="Gene3D" id="3.30.160.250">
    <property type="match status" value="1"/>
</dbReference>
<protein>
    <recommendedName>
        <fullName evidence="4">Type II toxin-antitoxin system HicB family antitoxin</fullName>
    </recommendedName>
</protein>
<proteinExistence type="predicted"/>
<dbReference type="EMBL" id="CAADFL010000026">
    <property type="protein sequence ID" value="VFK06839.1"/>
    <property type="molecule type" value="Genomic_DNA"/>
</dbReference>
<evidence type="ECO:0000313" key="3">
    <source>
        <dbReference type="EMBL" id="VFK06839.1"/>
    </source>
</evidence>
<sequence length="68" mass="7871">MELTAIVKRDGDWWLGWVEEIPGANAQERSKEELLVSLRQAADDILELRREEARRQALGHYEEIPLVA</sequence>
<dbReference type="EMBL" id="CAADFA010000038">
    <property type="protein sequence ID" value="VFJ46682.1"/>
    <property type="molecule type" value="Genomic_DNA"/>
</dbReference>
<dbReference type="SUPFAM" id="SSF143100">
    <property type="entry name" value="TTHA1013/TTHA0281-like"/>
    <property type="match status" value="1"/>
</dbReference>
<evidence type="ECO:0008006" key="4">
    <source>
        <dbReference type="Google" id="ProtNLM"/>
    </source>
</evidence>
<accession>A0A450S1V8</accession>